<dbReference type="InterPro" id="IPR027417">
    <property type="entry name" value="P-loop_NTPase"/>
</dbReference>
<dbReference type="Proteomes" id="UP000722485">
    <property type="component" value="Unassembled WGS sequence"/>
</dbReference>
<proteinExistence type="predicted"/>
<dbReference type="GO" id="GO:0006164">
    <property type="term" value="P:purine nucleotide biosynthetic process"/>
    <property type="evidence" value="ECO:0007669"/>
    <property type="project" value="InterPro"/>
</dbReference>
<dbReference type="GO" id="GO:0004019">
    <property type="term" value="F:adenylosuccinate synthase activity"/>
    <property type="evidence" value="ECO:0007669"/>
    <property type="project" value="InterPro"/>
</dbReference>
<evidence type="ECO:0000313" key="2">
    <source>
        <dbReference type="Proteomes" id="UP000722485"/>
    </source>
</evidence>
<dbReference type="EMBL" id="JAANBB010000178">
    <property type="protein sequence ID" value="KAF7547440.1"/>
    <property type="molecule type" value="Genomic_DNA"/>
</dbReference>
<gene>
    <name evidence="1" type="ORF">G7Z17_g7712</name>
</gene>
<protein>
    <submittedName>
        <fullName evidence="1">Uncharacterized protein</fullName>
    </submittedName>
</protein>
<keyword evidence="2" id="KW-1185">Reference proteome</keyword>
<reference evidence="1" key="1">
    <citation type="submission" date="2020-03" db="EMBL/GenBank/DDBJ databases">
        <title>Draft Genome Sequence of Cylindrodendrum hubeiense.</title>
        <authorList>
            <person name="Buettner E."/>
            <person name="Kellner H."/>
        </authorList>
    </citation>
    <scope>NUCLEOTIDE SEQUENCE</scope>
    <source>
        <strain evidence="1">IHI 201604</strain>
    </source>
</reference>
<comment type="caution">
    <text evidence="1">The sequence shown here is derived from an EMBL/GenBank/DDBJ whole genome shotgun (WGS) entry which is preliminary data.</text>
</comment>
<dbReference type="InterPro" id="IPR001114">
    <property type="entry name" value="Adenylosuccinate_synthetase"/>
</dbReference>
<dbReference type="AlphaFoldDB" id="A0A9P5H393"/>
<sequence length="132" mass="15165">MNFIDSGVVFHVKAQEEGLSNVYDRILVSDQVHIDLDPHEVVDGLEEIELGGEGCRSNIEIRLAEVFNTELFESKSRRLAHGLNTRYGELLKYDVKEKLARFSDYRHQPTQYVIDGVVFTAEAQKHNTRLFV</sequence>
<dbReference type="Pfam" id="PF00709">
    <property type="entry name" value="Adenylsucc_synt"/>
    <property type="match status" value="1"/>
</dbReference>
<accession>A0A9P5H393</accession>
<dbReference type="GO" id="GO:0000166">
    <property type="term" value="F:nucleotide binding"/>
    <property type="evidence" value="ECO:0007669"/>
    <property type="project" value="InterPro"/>
</dbReference>
<organism evidence="1 2">
    <name type="scientific">Cylindrodendrum hubeiense</name>
    <dbReference type="NCBI Taxonomy" id="595255"/>
    <lineage>
        <taxon>Eukaryota</taxon>
        <taxon>Fungi</taxon>
        <taxon>Dikarya</taxon>
        <taxon>Ascomycota</taxon>
        <taxon>Pezizomycotina</taxon>
        <taxon>Sordariomycetes</taxon>
        <taxon>Hypocreomycetidae</taxon>
        <taxon>Hypocreales</taxon>
        <taxon>Nectriaceae</taxon>
        <taxon>Cylindrodendrum</taxon>
    </lineage>
</organism>
<evidence type="ECO:0000313" key="1">
    <source>
        <dbReference type="EMBL" id="KAF7547440.1"/>
    </source>
</evidence>
<dbReference type="OrthoDB" id="10265645at2759"/>
<dbReference type="SUPFAM" id="SSF52540">
    <property type="entry name" value="P-loop containing nucleoside triphosphate hydrolases"/>
    <property type="match status" value="1"/>
</dbReference>
<name>A0A9P5H393_9HYPO</name>